<protein>
    <submittedName>
        <fullName evidence="6">Dihydrofolate reductase family protein</fullName>
    </submittedName>
</protein>
<feature type="region of interest" description="Disordered" evidence="4">
    <location>
        <begin position="228"/>
        <end position="261"/>
    </location>
</feature>
<evidence type="ECO:0000313" key="7">
    <source>
        <dbReference type="Proteomes" id="UP001527866"/>
    </source>
</evidence>
<evidence type="ECO:0000256" key="1">
    <source>
        <dbReference type="ARBA" id="ARBA00005104"/>
    </source>
</evidence>
<dbReference type="EMBL" id="JAQFWQ010000076">
    <property type="protein sequence ID" value="MDA2813370.1"/>
    <property type="molecule type" value="Genomic_DNA"/>
</dbReference>
<accession>A0ABT4U8U1</accession>
<dbReference type="InterPro" id="IPR002734">
    <property type="entry name" value="RibDG_C"/>
</dbReference>
<dbReference type="Pfam" id="PF01872">
    <property type="entry name" value="RibD_C"/>
    <property type="match status" value="1"/>
</dbReference>
<organism evidence="6 7">
    <name type="scientific">Nocardiopsis endophytica</name>
    <dbReference type="NCBI Taxonomy" id="3018445"/>
    <lineage>
        <taxon>Bacteria</taxon>
        <taxon>Bacillati</taxon>
        <taxon>Actinomycetota</taxon>
        <taxon>Actinomycetes</taxon>
        <taxon>Streptosporangiales</taxon>
        <taxon>Nocardiopsidaceae</taxon>
        <taxon>Nocardiopsis</taxon>
    </lineage>
</organism>
<dbReference type="PANTHER" id="PTHR38011">
    <property type="entry name" value="DIHYDROFOLATE REDUCTASE FAMILY PROTEIN (AFU_ORTHOLOGUE AFUA_8G06820)"/>
    <property type="match status" value="1"/>
</dbReference>
<dbReference type="InterPro" id="IPR024072">
    <property type="entry name" value="DHFR-like_dom_sf"/>
</dbReference>
<evidence type="ECO:0000256" key="4">
    <source>
        <dbReference type="SAM" id="MobiDB-lite"/>
    </source>
</evidence>
<gene>
    <name evidence="6" type="ORF">O4J56_22180</name>
</gene>
<dbReference type="RefSeq" id="WP_270688342.1">
    <property type="nucleotide sequence ID" value="NZ_JAQFWQ010000076.1"/>
</dbReference>
<reference evidence="6 7" key="1">
    <citation type="submission" date="2023-01" db="EMBL/GenBank/DDBJ databases">
        <title>Draft genome sequence of Nocardiopsis sp. RSe5-2 isolated from halophytes.</title>
        <authorList>
            <person name="Duangmal K."/>
            <person name="Chantavorakit T."/>
        </authorList>
    </citation>
    <scope>NUCLEOTIDE SEQUENCE [LARGE SCALE GENOMIC DNA]</scope>
    <source>
        <strain evidence="6 7">RSe5-2</strain>
    </source>
</reference>
<sequence>MDRPYTILSCAVSLDGYIDDASPDRLRLSNDEDFDEVDALRAECDAILVGAGTVRKDNPRLLVRSPARRERRLAEGRTGDLVKAVLCESGKLDPGARFFVTGDAGKVVYTGASAYPAAEQRFLDSPGTSVVDAGDPPALEVVLADLARRGVKRLLVEGGTHVHTLFLTSGVADELRLAVAPFFVGDATAPRFTGPGVFPDGPGSPMRLEDVRRLGEIAVMRYRSVRAGDPGEAASAGTDAQGLETGTDGGAFDAAAHGTDR</sequence>
<dbReference type="Proteomes" id="UP001527866">
    <property type="component" value="Unassembled WGS sequence"/>
</dbReference>
<keyword evidence="2" id="KW-0521">NADP</keyword>
<comment type="caution">
    <text evidence="6">The sequence shown here is derived from an EMBL/GenBank/DDBJ whole genome shotgun (WGS) entry which is preliminary data.</text>
</comment>
<dbReference type="InterPro" id="IPR050765">
    <property type="entry name" value="Riboflavin_Biosynth_HTPR"/>
</dbReference>
<dbReference type="Gene3D" id="3.40.430.10">
    <property type="entry name" value="Dihydrofolate Reductase, subunit A"/>
    <property type="match status" value="1"/>
</dbReference>
<name>A0ABT4U8U1_9ACTN</name>
<dbReference type="SUPFAM" id="SSF53597">
    <property type="entry name" value="Dihydrofolate reductase-like"/>
    <property type="match status" value="1"/>
</dbReference>
<dbReference type="PANTHER" id="PTHR38011:SF7">
    <property type="entry name" value="2,5-DIAMINO-6-RIBOSYLAMINO-4(3H)-PYRIMIDINONE 5'-PHOSPHATE REDUCTASE"/>
    <property type="match status" value="1"/>
</dbReference>
<evidence type="ECO:0000259" key="5">
    <source>
        <dbReference type="Pfam" id="PF01872"/>
    </source>
</evidence>
<comment type="pathway">
    <text evidence="1">Cofactor biosynthesis; riboflavin biosynthesis.</text>
</comment>
<evidence type="ECO:0000256" key="2">
    <source>
        <dbReference type="ARBA" id="ARBA00022857"/>
    </source>
</evidence>
<keyword evidence="7" id="KW-1185">Reference proteome</keyword>
<feature type="compositionally biased region" description="Low complexity" evidence="4">
    <location>
        <begin position="250"/>
        <end position="261"/>
    </location>
</feature>
<proteinExistence type="predicted"/>
<evidence type="ECO:0000256" key="3">
    <source>
        <dbReference type="ARBA" id="ARBA00023002"/>
    </source>
</evidence>
<feature type="domain" description="Bacterial bifunctional deaminase-reductase C-terminal" evidence="5">
    <location>
        <begin position="4"/>
        <end position="216"/>
    </location>
</feature>
<evidence type="ECO:0000313" key="6">
    <source>
        <dbReference type="EMBL" id="MDA2813370.1"/>
    </source>
</evidence>
<keyword evidence="3" id="KW-0560">Oxidoreductase</keyword>